<reference evidence="1 2" key="1">
    <citation type="submission" date="2017-08" db="EMBL/GenBank/DDBJ databases">
        <title>Infants hospitalized years apart are colonized by the same room-sourced microbial strains.</title>
        <authorList>
            <person name="Brooks B."/>
            <person name="Olm M.R."/>
            <person name="Firek B.A."/>
            <person name="Baker R."/>
            <person name="Thomas B.C."/>
            <person name="Morowitz M.J."/>
            <person name="Banfield J.F."/>
        </authorList>
    </citation>
    <scope>NUCLEOTIDE SEQUENCE [LARGE SCALE GENOMIC DNA]</scope>
    <source>
        <strain evidence="1">S2_018_000_R2_104</strain>
    </source>
</reference>
<evidence type="ECO:0000313" key="1">
    <source>
        <dbReference type="EMBL" id="PZO84127.1"/>
    </source>
</evidence>
<proteinExistence type="predicted"/>
<evidence type="ECO:0000313" key="2">
    <source>
        <dbReference type="Proteomes" id="UP000249557"/>
    </source>
</evidence>
<accession>A0A2W4ZSB3</accession>
<comment type="caution">
    <text evidence="1">The sequence shown here is derived from an EMBL/GenBank/DDBJ whole genome shotgun (WGS) entry which is preliminary data.</text>
</comment>
<organism evidence="1 2">
    <name type="scientific">Micavibrio aeruginosavorus</name>
    <dbReference type="NCBI Taxonomy" id="349221"/>
    <lineage>
        <taxon>Bacteria</taxon>
        <taxon>Pseudomonadati</taxon>
        <taxon>Bdellovibrionota</taxon>
        <taxon>Bdellovibrionia</taxon>
        <taxon>Bdellovibrionales</taxon>
        <taxon>Pseudobdellovibrionaceae</taxon>
        <taxon>Micavibrio</taxon>
    </lineage>
</organism>
<protein>
    <submittedName>
        <fullName evidence="1">Excisionase</fullName>
    </submittedName>
</protein>
<dbReference type="Proteomes" id="UP000249557">
    <property type="component" value="Unassembled WGS sequence"/>
</dbReference>
<dbReference type="EMBL" id="QFNK01000185">
    <property type="protein sequence ID" value="PZO84127.1"/>
    <property type="molecule type" value="Genomic_DNA"/>
</dbReference>
<gene>
    <name evidence="1" type="ORF">DI626_08510</name>
</gene>
<name>A0A2W4ZSB3_9BACT</name>
<dbReference type="AlphaFoldDB" id="A0A2W4ZSB3"/>
<sequence>MSINEKQAYDVPTFCQLFSIGKTRTYQEIKEGRLKIVKVGKRTLIPAHAASEWLANLNTVEA</sequence>